<dbReference type="AlphaFoldDB" id="A0A931NGH1"/>
<sequence>MKRPLLGRGPVRHRRLWPRAHAFEVPSFFLLLPMRSLRLQPDQALARNRAAWVSFHDADHGESGPDALAWCEALLAREGVEGVDGEIWLQCFPRVAGHAFKPVSFWFCERRDGSLRAVLAEVHNTFGERHVYLLKGEGLARGAEAQARKVFHVSPFAEVQGRYRFRFHRRVGADARCIARIDLDDDQGRALLQTSIAGQLEPLTPPALRRAALAQPLHSLMLVARIHWHALRLWLKGVPWFSKPLPPPQALSR</sequence>
<dbReference type="PANTHER" id="PTHR33973">
    <property type="entry name" value="OS07G0153300 PROTEIN"/>
    <property type="match status" value="1"/>
</dbReference>
<protein>
    <submittedName>
        <fullName evidence="1">DUF1365 domain-containing protein</fullName>
    </submittedName>
</protein>
<gene>
    <name evidence="1" type="ORF">I7X39_09495</name>
</gene>
<keyword evidence="2" id="KW-1185">Reference proteome</keyword>
<proteinExistence type="predicted"/>
<dbReference type="InterPro" id="IPR010775">
    <property type="entry name" value="DUF1365"/>
</dbReference>
<dbReference type="EMBL" id="JAEDAK010000005">
    <property type="protein sequence ID" value="MBH9577141.1"/>
    <property type="molecule type" value="Genomic_DNA"/>
</dbReference>
<comment type="caution">
    <text evidence="1">The sequence shown here is derived from an EMBL/GenBank/DDBJ whole genome shotgun (WGS) entry which is preliminary data.</text>
</comment>
<dbReference type="Proteomes" id="UP000613266">
    <property type="component" value="Unassembled WGS sequence"/>
</dbReference>
<evidence type="ECO:0000313" key="1">
    <source>
        <dbReference type="EMBL" id="MBH9577141.1"/>
    </source>
</evidence>
<dbReference type="PANTHER" id="PTHR33973:SF4">
    <property type="entry name" value="OS07G0153300 PROTEIN"/>
    <property type="match status" value="1"/>
</dbReference>
<name>A0A931NGH1_9BURK</name>
<accession>A0A931NGH1</accession>
<reference evidence="1" key="1">
    <citation type="submission" date="2020-12" db="EMBL/GenBank/DDBJ databases">
        <title>The genome sequence of Inhella sp. 1Y17.</title>
        <authorList>
            <person name="Liu Y."/>
        </authorList>
    </citation>
    <scope>NUCLEOTIDE SEQUENCE</scope>
    <source>
        <strain evidence="1">1Y17</strain>
    </source>
</reference>
<organism evidence="1 2">
    <name type="scientific">Inhella proteolytica</name>
    <dbReference type="NCBI Taxonomy" id="2795029"/>
    <lineage>
        <taxon>Bacteria</taxon>
        <taxon>Pseudomonadati</taxon>
        <taxon>Pseudomonadota</taxon>
        <taxon>Betaproteobacteria</taxon>
        <taxon>Burkholderiales</taxon>
        <taxon>Sphaerotilaceae</taxon>
        <taxon>Inhella</taxon>
    </lineage>
</organism>
<evidence type="ECO:0000313" key="2">
    <source>
        <dbReference type="Proteomes" id="UP000613266"/>
    </source>
</evidence>
<dbReference type="Pfam" id="PF07103">
    <property type="entry name" value="DUF1365"/>
    <property type="match status" value="1"/>
</dbReference>